<accession>A0A6B9XAT1</accession>
<keyword evidence="2" id="KW-1185">Reference proteome</keyword>
<gene>
    <name evidence="1" type="ORF">anhysbys_111</name>
</gene>
<dbReference type="Proteomes" id="UP000465025">
    <property type="component" value="Segment"/>
</dbReference>
<sequence length="79" mass="9388">MILPVDNEIAMNVLDTEYFYNHYSETEWMNTQTLKEKTQALIKCDRYLQRAEEDNITLASRARRVSIFNKMLALWGGRK</sequence>
<protein>
    <submittedName>
        <fullName evidence="1">Uncharacterized protein</fullName>
    </submittedName>
</protein>
<evidence type="ECO:0000313" key="1">
    <source>
        <dbReference type="EMBL" id="QHR76007.1"/>
    </source>
</evidence>
<proteinExistence type="predicted"/>
<evidence type="ECO:0000313" key="2">
    <source>
        <dbReference type="Proteomes" id="UP000465025"/>
    </source>
</evidence>
<name>A0A6B9XAT1_9CAUD</name>
<dbReference type="EMBL" id="MN850648">
    <property type="protein sequence ID" value="QHR76007.1"/>
    <property type="molecule type" value="Genomic_DNA"/>
</dbReference>
<organism evidence="1 2">
    <name type="scientific">Escherichia phage anhysbys</name>
    <dbReference type="NCBI Taxonomy" id="2696383"/>
    <lineage>
        <taxon>Viruses</taxon>
        <taxon>Duplodnaviria</taxon>
        <taxon>Heunggongvirae</taxon>
        <taxon>Uroviricota</taxon>
        <taxon>Caudoviricetes</taxon>
        <taxon>Stephanstirmvirinae</taxon>
        <taxon>Phapecoctavirus</taxon>
        <taxon>Phapecoctavirus anhysbys</taxon>
    </lineage>
</organism>
<reference evidence="2" key="1">
    <citation type="submission" date="2019-12" db="EMBL/GenBank/DDBJ databases">
        <authorList>
            <person name="Olsen N.S."/>
            <person name="Junco L.M.F."/>
            <person name="Kot W."/>
            <person name="Hansen L.H."/>
        </authorList>
    </citation>
    <scope>NUCLEOTIDE SEQUENCE [LARGE SCALE GENOMIC DNA]</scope>
</reference>